<sequence length="303" mass="37072">MEFIKENGDRMNELLNQLEMRLSDTKVLKQLGISSMHFNGRIVYQEEGRILECLIYRKGKKEFKAHLLVHDENSVRSISSKEMGEDFIQREYLFQILYTIAATFFEYLENDKAKQTFQQCVDFFKSLQELGEQQEHSFFNHQNITYFNETMDHLLSIIHIAEDSKGTTLWRNGDYLKFDEEYLVEILERLHTCYILSMKLVELPLFEARKLIHAQKMKFMTGIEWRWFRWKLYAFWHDRYFYLFTRWKTNPDNYHQMYKKLFNETKERLAFLYSLQETRNDFFIEFTDEKLQLKLTEKDRKEV</sequence>
<organism evidence="1 2">
    <name type="scientific">Heyndrickxia oleronia</name>
    <dbReference type="NCBI Taxonomy" id="38875"/>
    <lineage>
        <taxon>Bacteria</taxon>
        <taxon>Bacillati</taxon>
        <taxon>Bacillota</taxon>
        <taxon>Bacilli</taxon>
        <taxon>Bacillales</taxon>
        <taxon>Bacillaceae</taxon>
        <taxon>Heyndrickxia</taxon>
    </lineage>
</organism>
<evidence type="ECO:0000313" key="2">
    <source>
        <dbReference type="Proteomes" id="UP001159179"/>
    </source>
</evidence>
<dbReference type="EMBL" id="JAROYP010000012">
    <property type="protein sequence ID" value="MDH5163076.1"/>
    <property type="molecule type" value="Genomic_DNA"/>
</dbReference>
<gene>
    <name evidence="1" type="ORF">P5X88_19260</name>
</gene>
<proteinExistence type="predicted"/>
<dbReference type="RefSeq" id="WP_280617816.1">
    <property type="nucleotide sequence ID" value="NZ_CP197209.1"/>
</dbReference>
<comment type="caution">
    <text evidence="1">The sequence shown here is derived from an EMBL/GenBank/DDBJ whole genome shotgun (WGS) entry which is preliminary data.</text>
</comment>
<dbReference type="AlphaFoldDB" id="A0AAW6SW66"/>
<dbReference type="Proteomes" id="UP001159179">
    <property type="component" value="Unassembled WGS sequence"/>
</dbReference>
<accession>A0AAW6SW66</accession>
<reference evidence="1" key="1">
    <citation type="submission" date="2023-03" db="EMBL/GenBank/DDBJ databases">
        <title>Bacterial isolates from washroom surfaces on a university campus.</title>
        <authorList>
            <person name="Holman D.B."/>
            <person name="Gzyl K.E."/>
            <person name="Taheri A.E."/>
        </authorList>
    </citation>
    <scope>NUCLEOTIDE SEQUENCE</scope>
    <source>
        <strain evidence="1">RD03</strain>
    </source>
</reference>
<evidence type="ECO:0000313" key="1">
    <source>
        <dbReference type="EMBL" id="MDH5163076.1"/>
    </source>
</evidence>
<protein>
    <submittedName>
        <fullName evidence="1">Uncharacterized protein</fullName>
    </submittedName>
</protein>
<name>A0AAW6SW66_9BACI</name>